<keyword evidence="3" id="KW-1185">Reference proteome</keyword>
<dbReference type="RefSeq" id="WP_312038843.1">
    <property type="nucleotide sequence ID" value="NZ_JALJRA010000015.1"/>
</dbReference>
<reference evidence="2 3" key="1">
    <citation type="submission" date="2024-06" db="EMBL/GenBank/DDBJ databases">
        <title>Genomic Encyclopedia of Type Strains, Phase IV (KMG-IV): sequencing the most valuable type-strain genomes for metagenomic binning, comparative biology and taxonomic classification.</title>
        <authorList>
            <person name="Goeker M."/>
        </authorList>
    </citation>
    <scope>NUCLEOTIDE SEQUENCE [LARGE SCALE GENOMIC DNA]</scope>
    <source>
        <strain evidence="2 3">DSM 105042</strain>
    </source>
</reference>
<sequence>MLSSAPSPRSSAPLSLSDWRFLFEQIARPILEIYGYAGKFDEFALRYNAWGAWIVLIAGLTPSPFKIITIASGATSLNLATFVTFSIIARGGRFYAVAGPLDLIGPPDTEFIEKRLGLVFTRGLAALLGGFIAVRFLF</sequence>
<evidence type="ECO:0000256" key="1">
    <source>
        <dbReference type="SAM" id="Phobius"/>
    </source>
</evidence>
<proteinExistence type="predicted"/>
<comment type="caution">
    <text evidence="2">The sequence shown here is derived from an EMBL/GenBank/DDBJ whole genome shotgun (WGS) entry which is preliminary data.</text>
</comment>
<organism evidence="2 3">
    <name type="scientific">Pseudorhizobium tarimense</name>
    <dbReference type="NCBI Taxonomy" id="1079109"/>
    <lineage>
        <taxon>Bacteria</taxon>
        <taxon>Pseudomonadati</taxon>
        <taxon>Pseudomonadota</taxon>
        <taxon>Alphaproteobacteria</taxon>
        <taxon>Hyphomicrobiales</taxon>
        <taxon>Rhizobiaceae</taxon>
        <taxon>Rhizobium/Agrobacterium group</taxon>
        <taxon>Pseudorhizobium</taxon>
    </lineage>
</organism>
<keyword evidence="1" id="KW-0472">Membrane</keyword>
<feature type="transmembrane region" description="Helical" evidence="1">
    <location>
        <begin position="47"/>
        <end position="65"/>
    </location>
</feature>
<dbReference type="EMBL" id="JBEPLJ010000016">
    <property type="protein sequence ID" value="MET3587735.1"/>
    <property type="molecule type" value="Genomic_DNA"/>
</dbReference>
<keyword evidence="1" id="KW-1133">Transmembrane helix</keyword>
<evidence type="ECO:0000313" key="3">
    <source>
        <dbReference type="Proteomes" id="UP001549031"/>
    </source>
</evidence>
<evidence type="ECO:0000313" key="2">
    <source>
        <dbReference type="EMBL" id="MET3587735.1"/>
    </source>
</evidence>
<dbReference type="Proteomes" id="UP001549031">
    <property type="component" value="Unassembled WGS sequence"/>
</dbReference>
<protein>
    <submittedName>
        <fullName evidence="2">Membrane protein YdjX (TVP38/TMEM64 family)</fullName>
    </submittedName>
</protein>
<feature type="transmembrane region" description="Helical" evidence="1">
    <location>
        <begin position="116"/>
        <end position="137"/>
    </location>
</feature>
<accession>A0ABV2HB07</accession>
<feature type="transmembrane region" description="Helical" evidence="1">
    <location>
        <begin position="77"/>
        <end position="96"/>
    </location>
</feature>
<gene>
    <name evidence="2" type="ORF">ABID21_003866</name>
</gene>
<name>A0ABV2HB07_9HYPH</name>
<keyword evidence="1" id="KW-0812">Transmembrane</keyword>